<protein>
    <submittedName>
        <fullName evidence="1">Uncharacterized protein</fullName>
    </submittedName>
</protein>
<gene>
    <name evidence="1" type="ORF">EARLPHILLIPIV_13</name>
</gene>
<dbReference type="KEGG" id="vg:29061617"/>
<dbReference type="RefSeq" id="YP_009278325.1">
    <property type="nucleotide sequence ID" value="NC_031007.1"/>
</dbReference>
<dbReference type="GeneID" id="29061617"/>
<dbReference type="OrthoDB" id="15318at10239"/>
<proteinExistence type="predicted"/>
<evidence type="ECO:0000313" key="2">
    <source>
        <dbReference type="Proteomes" id="UP000201594"/>
    </source>
</evidence>
<dbReference type="Proteomes" id="UP000201594">
    <property type="component" value="Segment"/>
</dbReference>
<reference evidence="1 2" key="1">
    <citation type="submission" date="2016-06" db="EMBL/GenBank/DDBJ databases">
        <authorList>
            <person name="Kjaerup R.B."/>
            <person name="Dalgaard T.S."/>
            <person name="Juul-Madsen H.R."/>
        </authorList>
    </citation>
    <scope>NUCLEOTIDE SEQUENCE [LARGE SCALE GENOMIC DNA]</scope>
</reference>
<dbReference type="EMBL" id="KX397367">
    <property type="protein sequence ID" value="ANZ48863.1"/>
    <property type="molecule type" value="Genomic_DNA"/>
</dbReference>
<organism evidence="1 2">
    <name type="scientific">Erwinia phage vB_EamM_EarlPhillipIV</name>
    <dbReference type="NCBI Taxonomy" id="1883372"/>
    <lineage>
        <taxon>Viruses</taxon>
        <taxon>Duplodnaviria</taxon>
        <taxon>Heunggongvirae</taxon>
        <taxon>Uroviricota</taxon>
        <taxon>Caudoviricetes</taxon>
        <taxon>Chimalliviridae</taxon>
        <taxon>Derbicusvirus</taxon>
        <taxon>Derbicusvirus derbicus</taxon>
    </lineage>
</organism>
<sequence>MQDTRDEYYLIPDYQNLVGQLTEFDPGSLLAAVCEDVNKMLNYVLMLREDNDEIPTMMESTMQYIHREMAERKVILTTEQALEYGRLVGQLVRAYISAITGTYFWFTRHAQWVAARYCGDGSGSVEFVLRYGVVKLPEYEDPAVVRALGPEVSTKLDMLAGRLGASL</sequence>
<accession>A0A1B2IC54</accession>
<name>A0A1B2IC54_9CAUD</name>
<evidence type="ECO:0000313" key="1">
    <source>
        <dbReference type="EMBL" id="ANZ48863.1"/>
    </source>
</evidence>